<dbReference type="PIRSF" id="PIRSF000124">
    <property type="entry name" value="UDPglc_GDPman_dh"/>
    <property type="match status" value="1"/>
</dbReference>
<dbReference type="InterPro" id="IPR017476">
    <property type="entry name" value="UDP-Glc/GDP-Man"/>
</dbReference>
<name>A0A9P4HYX3_9PEZI</name>
<comment type="caution">
    <text evidence="5">The sequence shown here is derived from an EMBL/GenBank/DDBJ whole genome shotgun (WGS) entry which is preliminary data.</text>
</comment>
<organism evidence="5 6">
    <name type="scientific">Saccharata proteae CBS 121410</name>
    <dbReference type="NCBI Taxonomy" id="1314787"/>
    <lineage>
        <taxon>Eukaryota</taxon>
        <taxon>Fungi</taxon>
        <taxon>Dikarya</taxon>
        <taxon>Ascomycota</taxon>
        <taxon>Pezizomycotina</taxon>
        <taxon>Dothideomycetes</taxon>
        <taxon>Dothideomycetes incertae sedis</taxon>
        <taxon>Botryosphaeriales</taxon>
        <taxon>Saccharataceae</taxon>
        <taxon>Saccharata</taxon>
    </lineage>
</organism>
<dbReference type="EMBL" id="ML978713">
    <property type="protein sequence ID" value="KAF2090453.1"/>
    <property type="molecule type" value="Genomic_DNA"/>
</dbReference>
<comment type="similarity">
    <text evidence="1 2">Belongs to the UDP-glucose/GDP-mannose dehydrogenase family.</text>
</comment>
<reference evidence="5" key="1">
    <citation type="journal article" date="2020" name="Stud. Mycol.">
        <title>101 Dothideomycetes genomes: a test case for predicting lifestyles and emergence of pathogens.</title>
        <authorList>
            <person name="Haridas S."/>
            <person name="Albert R."/>
            <person name="Binder M."/>
            <person name="Bloem J."/>
            <person name="Labutti K."/>
            <person name="Salamov A."/>
            <person name="Andreopoulos B."/>
            <person name="Baker S."/>
            <person name="Barry K."/>
            <person name="Bills G."/>
            <person name="Bluhm B."/>
            <person name="Cannon C."/>
            <person name="Castanera R."/>
            <person name="Culley D."/>
            <person name="Daum C."/>
            <person name="Ezra D."/>
            <person name="Gonzalez J."/>
            <person name="Henrissat B."/>
            <person name="Kuo A."/>
            <person name="Liang C."/>
            <person name="Lipzen A."/>
            <person name="Lutzoni F."/>
            <person name="Magnuson J."/>
            <person name="Mondo S."/>
            <person name="Nolan M."/>
            <person name="Ohm R."/>
            <person name="Pangilinan J."/>
            <person name="Park H.-J."/>
            <person name="Ramirez L."/>
            <person name="Alfaro M."/>
            <person name="Sun H."/>
            <person name="Tritt A."/>
            <person name="Yoshinaga Y."/>
            <person name="Zwiers L.-H."/>
            <person name="Turgeon B."/>
            <person name="Goodwin S."/>
            <person name="Spatafora J."/>
            <person name="Crous P."/>
            <person name="Grigoriev I."/>
        </authorList>
    </citation>
    <scope>NUCLEOTIDE SEQUENCE</scope>
    <source>
        <strain evidence="5">CBS 121410</strain>
    </source>
</reference>
<gene>
    <name evidence="5" type="ORF">K490DRAFT_72030</name>
</gene>
<dbReference type="GO" id="GO:0016628">
    <property type="term" value="F:oxidoreductase activity, acting on the CH-CH group of donors, NAD or NADP as acceptor"/>
    <property type="evidence" value="ECO:0007669"/>
    <property type="project" value="InterPro"/>
</dbReference>
<dbReference type="PIRSF" id="PIRSF500136">
    <property type="entry name" value="UDP_ManNAc_DH"/>
    <property type="match status" value="1"/>
</dbReference>
<accession>A0A9P4HYX3</accession>
<dbReference type="InterPro" id="IPR008927">
    <property type="entry name" value="6-PGluconate_DH-like_C_sf"/>
</dbReference>
<dbReference type="NCBIfam" id="TIGR03026">
    <property type="entry name" value="NDP-sugDHase"/>
    <property type="match status" value="1"/>
</dbReference>
<evidence type="ECO:0000259" key="3">
    <source>
        <dbReference type="Pfam" id="PF00984"/>
    </source>
</evidence>
<evidence type="ECO:0000313" key="5">
    <source>
        <dbReference type="EMBL" id="KAF2090453.1"/>
    </source>
</evidence>
<feature type="domain" description="UDP-glucose/GDP-mannose dehydrogenase N-terminal" evidence="4">
    <location>
        <begin position="20"/>
        <end position="172"/>
    </location>
</feature>
<dbReference type="AlphaFoldDB" id="A0A9P4HYX3"/>
<dbReference type="OrthoDB" id="5059218at2759"/>
<dbReference type="InterPro" id="IPR028359">
    <property type="entry name" value="UDP_ManNAc/GlcNAc_DH"/>
</dbReference>
<dbReference type="GO" id="GO:0000271">
    <property type="term" value="P:polysaccharide biosynthetic process"/>
    <property type="evidence" value="ECO:0007669"/>
    <property type="project" value="InterPro"/>
</dbReference>
<dbReference type="InterPro" id="IPR036220">
    <property type="entry name" value="UDP-Glc/GDP-Man_DH_C_sf"/>
</dbReference>
<dbReference type="SUPFAM" id="SSF52413">
    <property type="entry name" value="UDP-glucose/GDP-mannose dehydrogenase C-terminal domain"/>
    <property type="match status" value="1"/>
</dbReference>
<keyword evidence="6" id="KW-1185">Reference proteome</keyword>
<dbReference type="GO" id="GO:0051287">
    <property type="term" value="F:NAD binding"/>
    <property type="evidence" value="ECO:0007669"/>
    <property type="project" value="InterPro"/>
</dbReference>
<dbReference type="Pfam" id="PF00984">
    <property type="entry name" value="UDPG_MGDP_dh"/>
    <property type="match status" value="1"/>
</dbReference>
<dbReference type="Pfam" id="PF03721">
    <property type="entry name" value="UDPG_MGDP_dh_N"/>
    <property type="match status" value="1"/>
</dbReference>
<dbReference type="Proteomes" id="UP000799776">
    <property type="component" value="Unassembled WGS sequence"/>
</dbReference>
<sequence length="399" mass="44372">MPYTHTRYRSRSAEPREPVICIVGVGFVGESLLREFGTRFSAIGFDISETRIEELRKIFKGRERITVTSDLETLAWATHYLIAVPTLLKDDRSIDLSHLVSAVSMVLRYARPGCTIVIESSVSVGTTRKVLGPYKDVYYCGMSPERVDPGRISPTAAEIPKIVSGLTPKACAAIQAVYGQVYHQIVPVSKPEVAEMTKLFENCYRMVNIAYVNEMADAARSHGINPQEMIDAASTKPYGFTAFQTGLGVGGHCIPVNPFYLFANNGSLPVLEKATARMWQRPKRLASSFYRRITTGTEHSNPRILVVGMGFKPGQAVLSCSPGLMFAERLRELGCDRLVFHDPLVDQERISWMEKLDDGNWNPDYIDQSFDAVAICTQQVGIDYTVTKGLRVAKLQQFG</sequence>
<evidence type="ECO:0000256" key="1">
    <source>
        <dbReference type="ARBA" id="ARBA00006601"/>
    </source>
</evidence>
<evidence type="ECO:0000256" key="2">
    <source>
        <dbReference type="PIRNR" id="PIRNR000124"/>
    </source>
</evidence>
<protein>
    <submittedName>
        <fullName evidence="5">UDP-N-acetyl-D-mannosamine 6-dehydrogenase</fullName>
    </submittedName>
</protein>
<dbReference type="SUPFAM" id="SSF48179">
    <property type="entry name" value="6-phosphogluconate dehydrogenase C-terminal domain-like"/>
    <property type="match status" value="1"/>
</dbReference>
<dbReference type="InterPro" id="IPR036291">
    <property type="entry name" value="NAD(P)-bd_dom_sf"/>
</dbReference>
<dbReference type="InterPro" id="IPR001732">
    <property type="entry name" value="UDP-Glc/GDP-Man_DH_N"/>
</dbReference>
<dbReference type="PANTHER" id="PTHR43491">
    <property type="entry name" value="UDP-N-ACETYL-D-MANNOSAMINE DEHYDROGENASE"/>
    <property type="match status" value="1"/>
</dbReference>
<proteinExistence type="inferred from homology"/>
<dbReference type="GO" id="GO:0016616">
    <property type="term" value="F:oxidoreductase activity, acting on the CH-OH group of donors, NAD or NADP as acceptor"/>
    <property type="evidence" value="ECO:0007669"/>
    <property type="project" value="InterPro"/>
</dbReference>
<dbReference type="PANTHER" id="PTHR43491:SF2">
    <property type="entry name" value="UDP-N-ACETYL-D-MANNOSAMINE DEHYDROGENASE"/>
    <property type="match status" value="1"/>
</dbReference>
<evidence type="ECO:0000259" key="4">
    <source>
        <dbReference type="Pfam" id="PF03721"/>
    </source>
</evidence>
<dbReference type="Gene3D" id="3.40.50.720">
    <property type="entry name" value="NAD(P)-binding Rossmann-like Domain"/>
    <property type="match status" value="2"/>
</dbReference>
<evidence type="ECO:0000313" key="6">
    <source>
        <dbReference type="Proteomes" id="UP000799776"/>
    </source>
</evidence>
<feature type="domain" description="UDP-glucose/GDP-mannose dehydrogenase dimerisation" evidence="3">
    <location>
        <begin position="193"/>
        <end position="265"/>
    </location>
</feature>
<dbReference type="SUPFAM" id="SSF51735">
    <property type="entry name" value="NAD(P)-binding Rossmann-fold domains"/>
    <property type="match status" value="1"/>
</dbReference>
<dbReference type="InterPro" id="IPR014026">
    <property type="entry name" value="UDP-Glc/GDP-Man_DH_dimer"/>
</dbReference>